<keyword evidence="1" id="KW-0547">Nucleotide-binding</keyword>
<evidence type="ECO:0000313" key="8">
    <source>
        <dbReference type="Proteomes" id="UP000309673"/>
    </source>
</evidence>
<proteinExistence type="predicted"/>
<dbReference type="InterPro" id="IPR005747">
    <property type="entry name" value="MutS2"/>
</dbReference>
<dbReference type="SUPFAM" id="SSF52540">
    <property type="entry name" value="P-loop containing nucleoside triphosphate hydrolases"/>
    <property type="match status" value="1"/>
</dbReference>
<dbReference type="GO" id="GO:0004519">
    <property type="term" value="F:endonuclease activity"/>
    <property type="evidence" value="ECO:0007669"/>
    <property type="project" value="InterPro"/>
</dbReference>
<dbReference type="PIRSF" id="PIRSF005814">
    <property type="entry name" value="MutS_YshD"/>
    <property type="match status" value="1"/>
</dbReference>
<feature type="domain" description="DNA mismatch repair proteins mutS family" evidence="6">
    <location>
        <begin position="321"/>
        <end position="506"/>
    </location>
</feature>
<gene>
    <name evidence="7" type="ORF">E5161_06210</name>
</gene>
<dbReference type="InterPro" id="IPR036187">
    <property type="entry name" value="DNA_mismatch_repair_MutS_sf"/>
</dbReference>
<evidence type="ECO:0000256" key="2">
    <source>
        <dbReference type="ARBA" id="ARBA00022840"/>
    </source>
</evidence>
<dbReference type="OrthoDB" id="9808166at2"/>
<feature type="region of interest" description="Disordered" evidence="4">
    <location>
        <begin position="525"/>
        <end position="548"/>
    </location>
</feature>
<dbReference type="GO" id="GO:0045910">
    <property type="term" value="P:negative regulation of DNA recombination"/>
    <property type="evidence" value="ECO:0007669"/>
    <property type="project" value="InterPro"/>
</dbReference>
<dbReference type="SUPFAM" id="SSF48334">
    <property type="entry name" value="DNA repair protein MutS, domain III"/>
    <property type="match status" value="1"/>
</dbReference>
<dbReference type="GO" id="GO:0006298">
    <property type="term" value="P:mismatch repair"/>
    <property type="evidence" value="ECO:0007669"/>
    <property type="project" value="InterPro"/>
</dbReference>
<organism evidence="7 8">
    <name type="scientific">Cohnella pontilimi</name>
    <dbReference type="NCBI Taxonomy" id="2564100"/>
    <lineage>
        <taxon>Bacteria</taxon>
        <taxon>Bacillati</taxon>
        <taxon>Bacillota</taxon>
        <taxon>Bacilli</taxon>
        <taxon>Bacillales</taxon>
        <taxon>Paenibacillaceae</taxon>
        <taxon>Cohnella</taxon>
    </lineage>
</organism>
<dbReference type="GO" id="GO:0030983">
    <property type="term" value="F:mismatched DNA binding"/>
    <property type="evidence" value="ECO:0007669"/>
    <property type="project" value="InterPro"/>
</dbReference>
<dbReference type="GO" id="GO:0140664">
    <property type="term" value="F:ATP-dependent DNA damage sensor activity"/>
    <property type="evidence" value="ECO:0007669"/>
    <property type="project" value="InterPro"/>
</dbReference>
<sequence length="649" mass="71731">MREHSLKKLEYPRIVDTLTGYTSTYAGRRLAEEIRPMTDVAVITRRLQETEEARSLLSRGGHPPLPLLEGMETIMALLGTGYVLSEQQFGHLAQFARSCGQLRQYMASKRADAPNVAGYAASMHDLGKLKTAIEECVDRGSIVDSASAELHKIRKKLRTVEERLHKRLEGLLSKHAAILQERLVSQRNGRYVLPVKKEFRKRISGVVLDESASGQTVFLEPSELAELQMELSGLRAEEHREELQILAQLSGVAESYSHELSVNVETAAHYDFLFAKAKWALAIGATAVEMNDEGVIRLHQARHPFLPGKPVPLSLEIGTGYRSLLVTGPNTGGKTVSLKTVGILTLMAQSGLLIPAGEGSRLAVFRSVEADIGDDQSLDASLSTFSAHMRNVIDILGVAGSGTLVLLDELATGTDPGEGVGLSIAVLEELYRRGCLVMATTHFNEIKEYARVTPGFRNARMAFDEDTLQPLYRLDMGEAGNSYAFVIAAKLGIPPGIVDRARVIAHTLKQGRPTSAEGIPAAIAEGQPHPHASQPKEQRSRAEREPGQLPNFEVGDVVFIPQLKKTGVIYRLPDERGNLIVQVQKEKLTLNHKRVRPYIERKNLYPGEDYDMDIVFESVENRKKRKLMSKRHVPGLTIEKPEEDENNDD</sequence>
<dbReference type="InterPro" id="IPR027417">
    <property type="entry name" value="P-loop_NTPase"/>
</dbReference>
<feature type="compositionally biased region" description="Basic and acidic residues" evidence="4">
    <location>
        <begin position="534"/>
        <end position="546"/>
    </location>
</feature>
<dbReference type="Gene3D" id="3.40.50.300">
    <property type="entry name" value="P-loop containing nucleotide triphosphate hydrolases"/>
    <property type="match status" value="1"/>
</dbReference>
<evidence type="ECO:0000256" key="4">
    <source>
        <dbReference type="SAM" id="MobiDB-lite"/>
    </source>
</evidence>
<keyword evidence="3" id="KW-0238">DNA-binding</keyword>
<evidence type="ECO:0000259" key="5">
    <source>
        <dbReference type="SMART" id="SM00533"/>
    </source>
</evidence>
<dbReference type="Gene3D" id="1.10.1420.10">
    <property type="match status" value="2"/>
</dbReference>
<dbReference type="SMART" id="SM00533">
    <property type="entry name" value="MUTSd"/>
    <property type="match status" value="1"/>
</dbReference>
<reference evidence="7 8" key="1">
    <citation type="submission" date="2019-04" db="EMBL/GenBank/DDBJ databases">
        <title>Cohnella sp. nov., isolated from soil.</title>
        <authorList>
            <person name="Kim W."/>
        </authorList>
    </citation>
    <scope>NUCLEOTIDE SEQUENCE [LARGE SCALE GENOMIC DNA]</scope>
    <source>
        <strain evidence="7 8">CAU 1483</strain>
    </source>
</reference>
<dbReference type="AlphaFoldDB" id="A0A4U0FF55"/>
<dbReference type="Proteomes" id="UP000309673">
    <property type="component" value="Unassembled WGS sequence"/>
</dbReference>
<protein>
    <submittedName>
        <fullName evidence="7">DNA mismatch repair protein MutS</fullName>
    </submittedName>
</protein>
<dbReference type="NCBIfam" id="TIGR01069">
    <property type="entry name" value="mutS2"/>
    <property type="match status" value="1"/>
</dbReference>
<dbReference type="GO" id="GO:0005524">
    <property type="term" value="F:ATP binding"/>
    <property type="evidence" value="ECO:0007669"/>
    <property type="project" value="UniProtKB-KW"/>
</dbReference>
<evidence type="ECO:0000313" key="7">
    <source>
        <dbReference type="EMBL" id="TJY43471.1"/>
    </source>
</evidence>
<dbReference type="Pfam" id="PF00488">
    <property type="entry name" value="MutS_V"/>
    <property type="match status" value="1"/>
</dbReference>
<comment type="caution">
    <text evidence="7">The sequence shown here is derived from an EMBL/GenBank/DDBJ whole genome shotgun (WGS) entry which is preliminary data.</text>
</comment>
<dbReference type="InterPro" id="IPR000432">
    <property type="entry name" value="DNA_mismatch_repair_MutS_C"/>
</dbReference>
<keyword evidence="8" id="KW-1185">Reference proteome</keyword>
<evidence type="ECO:0000256" key="1">
    <source>
        <dbReference type="ARBA" id="ARBA00022741"/>
    </source>
</evidence>
<dbReference type="InterPro" id="IPR045076">
    <property type="entry name" value="MutS"/>
</dbReference>
<evidence type="ECO:0000259" key="6">
    <source>
        <dbReference type="SMART" id="SM00534"/>
    </source>
</evidence>
<dbReference type="InterPro" id="IPR007696">
    <property type="entry name" value="DNA_mismatch_repair_MutS_core"/>
</dbReference>
<feature type="region of interest" description="Disordered" evidence="4">
    <location>
        <begin position="626"/>
        <end position="649"/>
    </location>
</feature>
<accession>A0A4U0FF55</accession>
<dbReference type="PANTHER" id="PTHR48466:SF2">
    <property type="entry name" value="OS10G0509000 PROTEIN"/>
    <property type="match status" value="1"/>
</dbReference>
<evidence type="ECO:0000256" key="3">
    <source>
        <dbReference type="ARBA" id="ARBA00023125"/>
    </source>
</evidence>
<dbReference type="EMBL" id="SUPK01000002">
    <property type="protein sequence ID" value="TJY43471.1"/>
    <property type="molecule type" value="Genomic_DNA"/>
</dbReference>
<dbReference type="GO" id="GO:0016887">
    <property type="term" value="F:ATP hydrolysis activity"/>
    <property type="evidence" value="ECO:0007669"/>
    <property type="project" value="InterPro"/>
</dbReference>
<feature type="domain" description="DNA mismatch repair protein MutS core" evidence="5">
    <location>
        <begin position="9"/>
        <end position="309"/>
    </location>
</feature>
<dbReference type="PANTHER" id="PTHR48466">
    <property type="entry name" value="OS10G0509000 PROTEIN-RELATED"/>
    <property type="match status" value="1"/>
</dbReference>
<keyword evidence="2" id="KW-0067">ATP-binding</keyword>
<name>A0A4U0FF55_9BACL</name>
<dbReference type="SMART" id="SM00534">
    <property type="entry name" value="MUTSac"/>
    <property type="match status" value="1"/>
</dbReference>
<dbReference type="RefSeq" id="WP_136776833.1">
    <property type="nucleotide sequence ID" value="NZ_SUPK01000002.1"/>
</dbReference>